<dbReference type="EMBL" id="CP041969">
    <property type="protein sequence ID" value="QMV43012.1"/>
    <property type="molecule type" value="Genomic_DNA"/>
</dbReference>
<dbReference type="PROSITE" id="PS51257">
    <property type="entry name" value="PROKAR_LIPOPROTEIN"/>
    <property type="match status" value="1"/>
</dbReference>
<dbReference type="SUPFAM" id="SSF53850">
    <property type="entry name" value="Periplasmic binding protein-like II"/>
    <property type="match status" value="1"/>
</dbReference>
<organism evidence="7 8">
    <name type="scientific">Cohnella cholangitidis</name>
    <dbReference type="NCBI Taxonomy" id="2598458"/>
    <lineage>
        <taxon>Bacteria</taxon>
        <taxon>Bacillati</taxon>
        <taxon>Bacillota</taxon>
        <taxon>Bacilli</taxon>
        <taxon>Bacillales</taxon>
        <taxon>Paenibacillaceae</taxon>
        <taxon>Cohnella</taxon>
    </lineage>
</organism>
<feature type="chain" id="PRO_5039750769" description="Maltodextrin-binding protein" evidence="5">
    <location>
        <begin position="21"/>
        <end position="437"/>
    </location>
</feature>
<dbReference type="PANTHER" id="PTHR30061">
    <property type="entry name" value="MALTOSE-BINDING PERIPLASMIC PROTEIN"/>
    <property type="match status" value="1"/>
</dbReference>
<comment type="similarity">
    <text evidence="1 5">Belongs to the bacterial solute-binding protein 1 family.</text>
</comment>
<evidence type="ECO:0000256" key="2">
    <source>
        <dbReference type="ARBA" id="ARBA00022448"/>
    </source>
</evidence>
<dbReference type="InterPro" id="IPR006059">
    <property type="entry name" value="SBP"/>
</dbReference>
<reference evidence="7 8" key="1">
    <citation type="submission" date="2019-07" db="EMBL/GenBank/DDBJ databases">
        <authorList>
            <person name="Kim J.K."/>
            <person name="Cheong H.-M."/>
            <person name="Choi Y."/>
            <person name="Hwang K.J."/>
            <person name="Lee S."/>
            <person name="Choi C."/>
        </authorList>
    </citation>
    <scope>NUCLEOTIDE SEQUENCE [LARGE SCALE GENOMIC DNA]</scope>
    <source>
        <strain evidence="7 8">KS 22</strain>
    </source>
</reference>
<dbReference type="Proteomes" id="UP000515679">
    <property type="component" value="Chromosome"/>
</dbReference>
<dbReference type="Pfam" id="PF13416">
    <property type="entry name" value="SBP_bac_8"/>
    <property type="match status" value="1"/>
</dbReference>
<keyword evidence="4 5" id="KW-0732">Signal</keyword>
<dbReference type="GO" id="GO:0015144">
    <property type="term" value="F:carbohydrate transmembrane transporter activity"/>
    <property type="evidence" value="ECO:0007669"/>
    <property type="project" value="InterPro"/>
</dbReference>
<feature type="region of interest" description="Disordered" evidence="6">
    <location>
        <begin position="28"/>
        <end position="58"/>
    </location>
</feature>
<dbReference type="RefSeq" id="WP_182299243.1">
    <property type="nucleotide sequence ID" value="NZ_CP041969.1"/>
</dbReference>
<evidence type="ECO:0000256" key="3">
    <source>
        <dbReference type="ARBA" id="ARBA00022597"/>
    </source>
</evidence>
<dbReference type="GO" id="GO:0042956">
    <property type="term" value="P:maltodextrin transmembrane transport"/>
    <property type="evidence" value="ECO:0007669"/>
    <property type="project" value="TreeGrafter"/>
</dbReference>
<dbReference type="InterPro" id="IPR006060">
    <property type="entry name" value="Maltose/Cyclodextrin-bd"/>
</dbReference>
<gene>
    <name evidence="7" type="ORF">FPL14_18855</name>
</gene>
<evidence type="ECO:0000256" key="1">
    <source>
        <dbReference type="ARBA" id="ARBA00008520"/>
    </source>
</evidence>
<proteinExistence type="inferred from homology"/>
<keyword evidence="5" id="KW-0449">Lipoprotein</keyword>
<dbReference type="CDD" id="cd13586">
    <property type="entry name" value="PBP2_Maltose_binding_like"/>
    <property type="match status" value="1"/>
</dbReference>
<dbReference type="Gene3D" id="3.40.190.10">
    <property type="entry name" value="Periplasmic binding protein-like II"/>
    <property type="match status" value="2"/>
</dbReference>
<dbReference type="GO" id="GO:0055052">
    <property type="term" value="C:ATP-binding cassette (ABC) transporter complex, substrate-binding subunit-containing"/>
    <property type="evidence" value="ECO:0007669"/>
    <property type="project" value="TreeGrafter"/>
</dbReference>
<comment type="subcellular location">
    <subcellularLocation>
        <location evidence="5">Cell membrane</location>
        <topology evidence="5">Lipid-anchor</topology>
    </subcellularLocation>
</comment>
<keyword evidence="2 5" id="KW-0813">Transport</keyword>
<dbReference type="KEGG" id="cchl:FPL14_18855"/>
<keyword evidence="5" id="KW-1003">Cell membrane</keyword>
<dbReference type="GO" id="GO:1901982">
    <property type="term" value="F:maltose binding"/>
    <property type="evidence" value="ECO:0007669"/>
    <property type="project" value="TreeGrafter"/>
</dbReference>
<dbReference type="AlphaFoldDB" id="A0A7G5C1C8"/>
<evidence type="ECO:0000256" key="4">
    <source>
        <dbReference type="ARBA" id="ARBA00022729"/>
    </source>
</evidence>
<keyword evidence="8" id="KW-1185">Reference proteome</keyword>
<sequence>MVVKKWGTLLLSLSLVLAIAACGKSNGNGASNAPSSGAASTESAASETASQAAEEEELVPEAGAKLVVWEAQEQVEYMKAVGAEFEKQYGVPVTVEQVAGGDQGSRLSTDGPSKTAADILTLPHDQIGLAVKAGLLLPNDVYEEETRNDNVETAVTASSQGGVLYGYPKSVETYALFYNKDLFPEPPKTWDEIIKFAETFNDPAQKKYTIMWEFVGYYSYPFIASYGGYMFGDNNTNANDIGLNKGDTVQGFEFLRSLKKILPMNAGDISYDVKTQLFKEGKLALNVDGPWSVAAFKDSVNFGVAPLPKFPNGKDSISFSGVKSYYVNAYTSYPVAARMFAHFASSKENQLKNFEMTGAIPANKEAGEDPKIKDDPFVSGFFQQFANSHPMSSVPGTDLAWEALKATFISLWDDPKLDIKTSLDKMVQTIQDGLAAR</sequence>
<evidence type="ECO:0000313" key="7">
    <source>
        <dbReference type="EMBL" id="QMV43012.1"/>
    </source>
</evidence>
<evidence type="ECO:0000313" key="8">
    <source>
        <dbReference type="Proteomes" id="UP000515679"/>
    </source>
</evidence>
<dbReference type="GO" id="GO:0015768">
    <property type="term" value="P:maltose transport"/>
    <property type="evidence" value="ECO:0007669"/>
    <property type="project" value="TreeGrafter"/>
</dbReference>
<evidence type="ECO:0000256" key="6">
    <source>
        <dbReference type="SAM" id="MobiDB-lite"/>
    </source>
</evidence>
<accession>A0A7G5C1C8</accession>
<feature type="signal peptide" evidence="5">
    <location>
        <begin position="1"/>
        <end position="20"/>
    </location>
</feature>
<dbReference type="PANTHER" id="PTHR30061:SF50">
    <property type="entry name" value="MALTOSE_MALTODEXTRIN-BINDING PERIPLASMIC PROTEIN"/>
    <property type="match status" value="1"/>
</dbReference>
<protein>
    <recommendedName>
        <fullName evidence="5">Maltodextrin-binding protein</fullName>
    </recommendedName>
</protein>
<feature type="compositionally biased region" description="Low complexity" evidence="6">
    <location>
        <begin position="28"/>
        <end position="52"/>
    </location>
</feature>
<dbReference type="PRINTS" id="PR00181">
    <property type="entry name" value="MALTOSEBP"/>
</dbReference>
<keyword evidence="5" id="KW-0472">Membrane</keyword>
<name>A0A7G5C1C8_9BACL</name>
<evidence type="ECO:0000256" key="5">
    <source>
        <dbReference type="RuleBase" id="RU365005"/>
    </source>
</evidence>
<keyword evidence="3 5" id="KW-0762">Sugar transport</keyword>